<dbReference type="OrthoDB" id="9809356at2"/>
<sequence>MSSSDALIARFLALHPKTIDLSLGRIERLLERMGSPHRRLPPTIHVAGTNGKGSTIAFMRGILEAAGLVTHVYTSPHLVRFHERIRIGQPGGGRFVDEERLVEALRACEAANRGEPITVFEITTAAALLLFADAPADALLLEVGLGGRCDATNVIDDPAAAVVTSIGYDHAEYLGDTIERIAGEKAGIFKRGRPAVIAPQDYEAADATLRERAERAGASPIRVGAQDFSVHEESGRLVYQDEDALLDLPRPRLAGRHQFTNAGTAIAALRAAGFSRLPTEAFEAGLTNAEWPGRLQRITKGRLPALMPPGTELWLDGGHNLDGGRVLAAAMADLEERNGAPLVLVVGMLGTKDAEGFLANFAGLARELIAVPMPSQMAARPAEEVAAIAARVGFTASTASNVEAALASLKDFVWDRPPRVLICGSLYLAGDVLSANGTLPA</sequence>
<evidence type="ECO:0000256" key="5">
    <source>
        <dbReference type="ARBA" id="ARBA00008276"/>
    </source>
</evidence>
<dbReference type="GO" id="GO:0046654">
    <property type="term" value="P:tetrahydrofolate biosynthetic process"/>
    <property type="evidence" value="ECO:0007669"/>
    <property type="project" value="UniProtKB-UniPathway"/>
</dbReference>
<evidence type="ECO:0000256" key="13">
    <source>
        <dbReference type="ARBA" id="ARBA00022842"/>
    </source>
</evidence>
<comment type="function">
    <text evidence="2">Functions in two distinct reactions of the de novo folate biosynthetic pathway. Catalyzes the addition of a glutamate residue to dihydropteroate (7,8-dihydropteroate or H2Pte) to form dihydrofolate (7,8-dihydrofolate monoglutamate or H2Pte-Glu). Also catalyzes successive additions of L-glutamate to tetrahydrofolate or 10-formyltetrahydrofolate or 5,10-methylenetetrahydrofolate, leading to folylpolyglutamate derivatives.</text>
</comment>
<protein>
    <recommendedName>
        <fullName evidence="8">Dihydrofolate synthase/folylpolyglutamate synthase</fullName>
        <ecNumber evidence="6">6.3.2.12</ecNumber>
        <ecNumber evidence="7">6.3.2.17</ecNumber>
    </recommendedName>
    <alternativeName>
        <fullName evidence="17">Folylpoly-gamma-glutamate synthetase-dihydrofolate synthetase</fullName>
    </alternativeName>
    <alternativeName>
        <fullName evidence="15">Folylpolyglutamate synthetase</fullName>
    </alternativeName>
    <alternativeName>
        <fullName evidence="16">Tetrahydrofolylpolyglutamate synthase</fullName>
    </alternativeName>
</protein>
<accession>A0A5B2VEC7</accession>
<evidence type="ECO:0000256" key="22">
    <source>
        <dbReference type="PIRNR" id="PIRNR001563"/>
    </source>
</evidence>
<keyword evidence="14" id="KW-0289">Folate biosynthesis</keyword>
<dbReference type="RefSeq" id="WP_149816504.1">
    <property type="nucleotide sequence ID" value="NZ_VUOA01000017.1"/>
</dbReference>
<evidence type="ECO:0000256" key="20">
    <source>
        <dbReference type="ARBA" id="ARBA00049035"/>
    </source>
</evidence>
<dbReference type="GO" id="GO:0004326">
    <property type="term" value="F:tetrahydrofolylpolyglutamate synthase activity"/>
    <property type="evidence" value="ECO:0007669"/>
    <property type="project" value="UniProtKB-EC"/>
</dbReference>
<comment type="caution">
    <text evidence="25">The sequence shown here is derived from an EMBL/GenBank/DDBJ whole genome shotgun (WGS) entry which is preliminary data.</text>
</comment>
<keyword evidence="10" id="KW-0479">Metal-binding</keyword>
<comment type="catalytic activity">
    <reaction evidence="20">
        <text>(6R)-5,10-methylenetetrahydrofolyl-(gamma-L-Glu)(n) + L-glutamate + ATP = (6R)-5,10-methylenetetrahydrofolyl-(gamma-L-Glu)(n+1) + ADP + phosphate + H(+)</text>
        <dbReference type="Rhea" id="RHEA:51912"/>
        <dbReference type="Rhea" id="RHEA-COMP:13257"/>
        <dbReference type="Rhea" id="RHEA-COMP:13258"/>
        <dbReference type="ChEBI" id="CHEBI:15378"/>
        <dbReference type="ChEBI" id="CHEBI:29985"/>
        <dbReference type="ChEBI" id="CHEBI:30616"/>
        <dbReference type="ChEBI" id="CHEBI:43474"/>
        <dbReference type="ChEBI" id="CHEBI:136572"/>
        <dbReference type="ChEBI" id="CHEBI:456216"/>
        <dbReference type="EC" id="6.3.2.17"/>
    </reaction>
</comment>
<dbReference type="PROSITE" id="PS01012">
    <property type="entry name" value="FOLYLPOLYGLU_SYNT_2"/>
    <property type="match status" value="1"/>
</dbReference>
<evidence type="ECO:0000256" key="1">
    <source>
        <dbReference type="ARBA" id="ARBA00001946"/>
    </source>
</evidence>
<evidence type="ECO:0000256" key="19">
    <source>
        <dbReference type="ARBA" id="ARBA00047808"/>
    </source>
</evidence>
<feature type="domain" description="Mur ligase central" evidence="24">
    <location>
        <begin position="46"/>
        <end position="268"/>
    </location>
</feature>
<dbReference type="Gene3D" id="3.40.1190.10">
    <property type="entry name" value="Mur-like, catalytic domain"/>
    <property type="match status" value="1"/>
</dbReference>
<evidence type="ECO:0000256" key="16">
    <source>
        <dbReference type="ARBA" id="ARBA00030592"/>
    </source>
</evidence>
<evidence type="ECO:0000256" key="4">
    <source>
        <dbReference type="ARBA" id="ARBA00005150"/>
    </source>
</evidence>
<comment type="catalytic activity">
    <reaction evidence="19">
        <text>10-formyltetrahydrofolyl-(gamma-L-Glu)(n) + L-glutamate + ATP = 10-formyltetrahydrofolyl-(gamma-L-Glu)(n+1) + ADP + phosphate + H(+)</text>
        <dbReference type="Rhea" id="RHEA:51904"/>
        <dbReference type="Rhea" id="RHEA-COMP:13088"/>
        <dbReference type="Rhea" id="RHEA-COMP:14300"/>
        <dbReference type="ChEBI" id="CHEBI:15378"/>
        <dbReference type="ChEBI" id="CHEBI:29985"/>
        <dbReference type="ChEBI" id="CHEBI:30616"/>
        <dbReference type="ChEBI" id="CHEBI:43474"/>
        <dbReference type="ChEBI" id="CHEBI:134413"/>
        <dbReference type="ChEBI" id="CHEBI:456216"/>
        <dbReference type="EC" id="6.3.2.17"/>
    </reaction>
</comment>
<dbReference type="NCBIfam" id="TIGR01499">
    <property type="entry name" value="folC"/>
    <property type="match status" value="1"/>
</dbReference>
<name>A0A5B2VEC7_9HYPH</name>
<dbReference type="Proteomes" id="UP000323142">
    <property type="component" value="Unassembled WGS sequence"/>
</dbReference>
<evidence type="ECO:0000256" key="3">
    <source>
        <dbReference type="ARBA" id="ARBA00004799"/>
    </source>
</evidence>
<evidence type="ECO:0000256" key="2">
    <source>
        <dbReference type="ARBA" id="ARBA00002714"/>
    </source>
</evidence>
<proteinExistence type="inferred from homology"/>
<dbReference type="FunFam" id="3.40.1190.10:FF:000011">
    <property type="entry name" value="Folylpolyglutamate synthase/dihydrofolate synthase"/>
    <property type="match status" value="1"/>
</dbReference>
<dbReference type="Pfam" id="PF08245">
    <property type="entry name" value="Mur_ligase_M"/>
    <property type="match status" value="1"/>
</dbReference>
<evidence type="ECO:0000256" key="9">
    <source>
        <dbReference type="ARBA" id="ARBA00022598"/>
    </source>
</evidence>
<dbReference type="InterPro" id="IPR001645">
    <property type="entry name" value="Folylpolyglutamate_synth"/>
</dbReference>
<reference evidence="25 26" key="2">
    <citation type="submission" date="2019-09" db="EMBL/GenBank/DDBJ databases">
        <authorList>
            <person name="Jin C."/>
        </authorList>
    </citation>
    <scope>NUCLEOTIDE SEQUENCE [LARGE SCALE GENOMIC DNA]</scope>
    <source>
        <strain evidence="25 26">BN140002</strain>
    </source>
</reference>
<dbReference type="EC" id="6.3.2.17" evidence="7"/>
<dbReference type="GO" id="GO:0008841">
    <property type="term" value="F:dihydrofolate synthase activity"/>
    <property type="evidence" value="ECO:0007669"/>
    <property type="project" value="UniProtKB-EC"/>
</dbReference>
<evidence type="ECO:0000256" key="6">
    <source>
        <dbReference type="ARBA" id="ARBA00013023"/>
    </source>
</evidence>
<evidence type="ECO:0000256" key="7">
    <source>
        <dbReference type="ARBA" id="ARBA00013025"/>
    </source>
</evidence>
<keyword evidence="13" id="KW-0460">Magnesium</keyword>
<evidence type="ECO:0000256" key="18">
    <source>
        <dbReference type="ARBA" id="ARBA00047493"/>
    </source>
</evidence>
<evidence type="ECO:0000256" key="12">
    <source>
        <dbReference type="ARBA" id="ARBA00022840"/>
    </source>
</evidence>
<dbReference type="EC" id="6.3.2.12" evidence="6"/>
<dbReference type="InterPro" id="IPR004101">
    <property type="entry name" value="Mur_ligase_C"/>
</dbReference>
<keyword evidence="11 22" id="KW-0547">Nucleotide-binding</keyword>
<dbReference type="InterPro" id="IPR036565">
    <property type="entry name" value="Mur-like_cat_sf"/>
</dbReference>
<keyword evidence="12 22" id="KW-0067">ATP-binding</keyword>
<dbReference type="GO" id="GO:0005524">
    <property type="term" value="F:ATP binding"/>
    <property type="evidence" value="ECO:0007669"/>
    <property type="project" value="UniProtKB-KW"/>
</dbReference>
<dbReference type="SUPFAM" id="SSF53244">
    <property type="entry name" value="MurD-like peptide ligases, peptide-binding domain"/>
    <property type="match status" value="1"/>
</dbReference>
<dbReference type="AlphaFoldDB" id="A0A5B2VEC7"/>
<reference evidence="25 26" key="1">
    <citation type="submission" date="2019-09" db="EMBL/GenBank/DDBJ databases">
        <title>Salinarimonas rosea gen. nov., sp. nov., a new member of the a-2 subgroup of the Proteobacteria.</title>
        <authorList>
            <person name="Liu J."/>
        </authorList>
    </citation>
    <scope>NUCLEOTIDE SEQUENCE [LARGE SCALE GENOMIC DNA]</scope>
    <source>
        <strain evidence="25 26">BN140002</strain>
    </source>
</reference>
<evidence type="ECO:0000256" key="11">
    <source>
        <dbReference type="ARBA" id="ARBA00022741"/>
    </source>
</evidence>
<gene>
    <name evidence="25" type="ORF">F0L46_07830</name>
</gene>
<evidence type="ECO:0000259" key="24">
    <source>
        <dbReference type="Pfam" id="PF08245"/>
    </source>
</evidence>
<dbReference type="UniPathway" id="UPA00077">
    <property type="reaction ID" value="UER00157"/>
</dbReference>
<dbReference type="SUPFAM" id="SSF53623">
    <property type="entry name" value="MurD-like peptide ligases, catalytic domain"/>
    <property type="match status" value="1"/>
</dbReference>
<comment type="pathway">
    <text evidence="4">Cofactor biosynthesis; tetrahydrofolylpolyglutamate biosynthesis.</text>
</comment>
<comment type="catalytic activity">
    <reaction evidence="18">
        <text>(6S)-5,6,7,8-tetrahydrofolyl-(gamma-L-Glu)(n) + L-glutamate + ATP = (6S)-5,6,7,8-tetrahydrofolyl-(gamma-L-Glu)(n+1) + ADP + phosphate + H(+)</text>
        <dbReference type="Rhea" id="RHEA:10580"/>
        <dbReference type="Rhea" id="RHEA-COMP:14738"/>
        <dbReference type="Rhea" id="RHEA-COMP:14740"/>
        <dbReference type="ChEBI" id="CHEBI:15378"/>
        <dbReference type="ChEBI" id="CHEBI:29985"/>
        <dbReference type="ChEBI" id="CHEBI:30616"/>
        <dbReference type="ChEBI" id="CHEBI:43474"/>
        <dbReference type="ChEBI" id="CHEBI:141005"/>
        <dbReference type="ChEBI" id="CHEBI:456216"/>
        <dbReference type="EC" id="6.3.2.17"/>
    </reaction>
</comment>
<dbReference type="Pfam" id="PF02875">
    <property type="entry name" value="Mur_ligase_C"/>
    <property type="match status" value="1"/>
</dbReference>
<comment type="similarity">
    <text evidence="5 22">Belongs to the folylpolyglutamate synthase family.</text>
</comment>
<feature type="domain" description="Mur ligase C-terminal" evidence="23">
    <location>
        <begin position="310"/>
        <end position="425"/>
    </location>
</feature>
<dbReference type="GO" id="GO:0046872">
    <property type="term" value="F:metal ion binding"/>
    <property type="evidence" value="ECO:0007669"/>
    <property type="project" value="UniProtKB-KW"/>
</dbReference>
<dbReference type="PIRSF" id="PIRSF001563">
    <property type="entry name" value="Folylpolyglu_synth"/>
    <property type="match status" value="1"/>
</dbReference>
<dbReference type="Gene3D" id="3.90.190.20">
    <property type="entry name" value="Mur ligase, C-terminal domain"/>
    <property type="match status" value="1"/>
</dbReference>
<comment type="pathway">
    <text evidence="3">Cofactor biosynthesis; tetrahydrofolate biosynthesis; 7,8-dihydrofolate from 2-amino-4-hydroxy-6-hydroxymethyl-7,8-dihydropteridine diphosphate and 4-aminobenzoate: step 2/2.</text>
</comment>
<evidence type="ECO:0000256" key="8">
    <source>
        <dbReference type="ARBA" id="ARBA00019357"/>
    </source>
</evidence>
<dbReference type="PANTHER" id="PTHR11136">
    <property type="entry name" value="FOLYLPOLYGLUTAMATE SYNTHASE-RELATED"/>
    <property type="match status" value="1"/>
</dbReference>
<evidence type="ECO:0000256" key="21">
    <source>
        <dbReference type="ARBA" id="ARBA00049161"/>
    </source>
</evidence>
<dbReference type="GO" id="GO:0046656">
    <property type="term" value="P:folic acid biosynthetic process"/>
    <property type="evidence" value="ECO:0007669"/>
    <property type="project" value="UniProtKB-KW"/>
</dbReference>
<dbReference type="InterPro" id="IPR036615">
    <property type="entry name" value="Mur_ligase_C_dom_sf"/>
</dbReference>
<evidence type="ECO:0000256" key="17">
    <source>
        <dbReference type="ARBA" id="ARBA00032510"/>
    </source>
</evidence>
<evidence type="ECO:0000313" key="26">
    <source>
        <dbReference type="Proteomes" id="UP000323142"/>
    </source>
</evidence>
<dbReference type="InterPro" id="IPR013221">
    <property type="entry name" value="Mur_ligase_cen"/>
</dbReference>
<dbReference type="InterPro" id="IPR018109">
    <property type="entry name" value="Folylpolyglutamate_synth_CS"/>
</dbReference>
<keyword evidence="9 22" id="KW-0436">Ligase</keyword>
<dbReference type="PANTHER" id="PTHR11136:SF0">
    <property type="entry name" value="DIHYDROFOLATE SYNTHETASE-RELATED"/>
    <property type="match status" value="1"/>
</dbReference>
<comment type="cofactor">
    <cofactor evidence="1">
        <name>Mg(2+)</name>
        <dbReference type="ChEBI" id="CHEBI:18420"/>
    </cofactor>
</comment>
<keyword evidence="26" id="KW-1185">Reference proteome</keyword>
<evidence type="ECO:0000259" key="23">
    <source>
        <dbReference type="Pfam" id="PF02875"/>
    </source>
</evidence>
<evidence type="ECO:0000256" key="10">
    <source>
        <dbReference type="ARBA" id="ARBA00022723"/>
    </source>
</evidence>
<comment type="catalytic activity">
    <reaction evidence="21">
        <text>7,8-dihydropteroate + L-glutamate + ATP = 7,8-dihydrofolate + ADP + phosphate + H(+)</text>
        <dbReference type="Rhea" id="RHEA:23584"/>
        <dbReference type="ChEBI" id="CHEBI:15378"/>
        <dbReference type="ChEBI" id="CHEBI:17839"/>
        <dbReference type="ChEBI" id="CHEBI:29985"/>
        <dbReference type="ChEBI" id="CHEBI:30616"/>
        <dbReference type="ChEBI" id="CHEBI:43474"/>
        <dbReference type="ChEBI" id="CHEBI:57451"/>
        <dbReference type="ChEBI" id="CHEBI:456216"/>
        <dbReference type="EC" id="6.3.2.12"/>
    </reaction>
</comment>
<dbReference type="EMBL" id="VUOA01000017">
    <property type="protein sequence ID" value="KAA2237893.1"/>
    <property type="molecule type" value="Genomic_DNA"/>
</dbReference>
<dbReference type="GO" id="GO:0005737">
    <property type="term" value="C:cytoplasm"/>
    <property type="evidence" value="ECO:0007669"/>
    <property type="project" value="TreeGrafter"/>
</dbReference>
<evidence type="ECO:0000256" key="14">
    <source>
        <dbReference type="ARBA" id="ARBA00022909"/>
    </source>
</evidence>
<dbReference type="PROSITE" id="PS01011">
    <property type="entry name" value="FOLYLPOLYGLU_SYNT_1"/>
    <property type="match status" value="1"/>
</dbReference>
<organism evidence="25 26">
    <name type="scientific">Salinarimonas soli</name>
    <dbReference type="NCBI Taxonomy" id="1638099"/>
    <lineage>
        <taxon>Bacteria</taxon>
        <taxon>Pseudomonadati</taxon>
        <taxon>Pseudomonadota</taxon>
        <taxon>Alphaproteobacteria</taxon>
        <taxon>Hyphomicrobiales</taxon>
        <taxon>Salinarimonadaceae</taxon>
        <taxon>Salinarimonas</taxon>
    </lineage>
</organism>
<evidence type="ECO:0000256" key="15">
    <source>
        <dbReference type="ARBA" id="ARBA00030048"/>
    </source>
</evidence>
<evidence type="ECO:0000313" key="25">
    <source>
        <dbReference type="EMBL" id="KAA2237893.1"/>
    </source>
</evidence>